<gene>
    <name evidence="2" type="ORF">HSBAA_22950</name>
</gene>
<proteinExistence type="predicted"/>
<name>A0A455U848_9GAMM</name>
<evidence type="ECO:0000313" key="3">
    <source>
        <dbReference type="Proteomes" id="UP000320231"/>
    </source>
</evidence>
<dbReference type="Proteomes" id="UP000320231">
    <property type="component" value="Chromosome"/>
</dbReference>
<reference evidence="2 3" key="1">
    <citation type="journal article" date="2019" name="Microbiol. Resour. Announc.">
        <title>Complete Genome Sequence of Halomonas sulfidaeris Strain Esulfide1 Isolated from a Metal Sulfide Rock at a Depth of 2,200 Meters, Obtained Using Nanopore Sequencing.</title>
        <authorList>
            <person name="Saito M."/>
            <person name="Nishigata A."/>
            <person name="Galipon J."/>
            <person name="Arakawa K."/>
        </authorList>
    </citation>
    <scope>NUCLEOTIDE SEQUENCE [LARGE SCALE GENOMIC DNA]</scope>
    <source>
        <strain evidence="2 3">ATCC BAA-803</strain>
    </source>
</reference>
<dbReference type="EMBL" id="AP019514">
    <property type="protein sequence ID" value="BBI60989.1"/>
    <property type="molecule type" value="Genomic_DNA"/>
</dbReference>
<evidence type="ECO:0000256" key="1">
    <source>
        <dbReference type="SAM" id="MobiDB-lite"/>
    </source>
</evidence>
<sequence length="68" mass="7459">MAPLSDDHRAIYQAFLDQAALDSSLTAWLAKLPEQLAQGLDRQRHGDLSAWEKPSPNCPHYPLSGAST</sequence>
<accession>A0A455U848</accession>
<evidence type="ECO:0000313" key="2">
    <source>
        <dbReference type="EMBL" id="BBI60989.1"/>
    </source>
</evidence>
<feature type="region of interest" description="Disordered" evidence="1">
    <location>
        <begin position="41"/>
        <end position="68"/>
    </location>
</feature>
<dbReference type="KEGG" id="hsr:HSBAA_22950"/>
<organism evidence="2 3">
    <name type="scientific">Vreelandella sulfidaeris</name>
    <dbReference type="NCBI Taxonomy" id="115553"/>
    <lineage>
        <taxon>Bacteria</taxon>
        <taxon>Pseudomonadati</taxon>
        <taxon>Pseudomonadota</taxon>
        <taxon>Gammaproteobacteria</taxon>
        <taxon>Oceanospirillales</taxon>
        <taxon>Halomonadaceae</taxon>
        <taxon>Vreelandella</taxon>
    </lineage>
</organism>
<dbReference type="AlphaFoldDB" id="A0A455U848"/>
<protein>
    <submittedName>
        <fullName evidence="2">Uncharacterized protein</fullName>
    </submittedName>
</protein>